<dbReference type="VEuPathDB" id="AmoebaDB:NAEGRDRAFT_80928"/>
<dbReference type="Pfam" id="PF02518">
    <property type="entry name" value="HATPase_c"/>
    <property type="match status" value="1"/>
</dbReference>
<feature type="transmembrane region" description="Helical" evidence="4">
    <location>
        <begin position="205"/>
        <end position="227"/>
    </location>
</feature>
<dbReference type="PANTHER" id="PTHR43719:SF28">
    <property type="entry name" value="PEROXIDE STRESS-ACTIVATED HISTIDINE KINASE MAK1-RELATED"/>
    <property type="match status" value="1"/>
</dbReference>
<keyword evidence="8" id="KW-1185">Reference proteome</keyword>
<dbReference type="SMART" id="SM00388">
    <property type="entry name" value="HisKA"/>
    <property type="match status" value="1"/>
</dbReference>
<feature type="transmembrane region" description="Helical" evidence="4">
    <location>
        <begin position="264"/>
        <end position="282"/>
    </location>
</feature>
<dbReference type="SMART" id="SM00448">
    <property type="entry name" value="REC"/>
    <property type="match status" value="1"/>
</dbReference>
<dbReference type="InterPro" id="IPR003594">
    <property type="entry name" value="HATPase_dom"/>
</dbReference>
<dbReference type="SMART" id="SM00387">
    <property type="entry name" value="HATPase_c"/>
    <property type="match status" value="1"/>
</dbReference>
<sequence length="958" mass="109448">MKEEIECEIGSSLPICSVDDVAAVGDGRFEEAGAGCSSSRARMDMNLKLSSLEKSSLSAPSSSRQLSTSFVGNNNSSTNMMVVQQQQQQQQPRNNFDGNGLKQEKPSTQLVESKPRTDYPDYHQDKNGKKYVNNQEEEIQKKSRLRKLYIKYFRNVFLADEDDQLKYQMKIRAAEEQYKILILLGLSLNLITSIFYIEWNFIRQVNFFSLCFLDTFLDIVVQLLLIFCGAAKDLPTLELAHVFKNLILGSVRAVNQIYSGFYSPIWIMNGFALLIFSHVAFFRNSLSLISCLTLIFSSMFGQYVSFQVMFSEVERGGRFITLTHLEKQTPHMHMVLNSSIYLQTILQNTIIQVFILALGIMFSRDVEEQYSRSIRFEYQIKTERFLNASKTKFIGNLSHEMRNPLHGMIGIIEILKIEIKKIIDTLSQTDFNKHETREPVIKEVISASESNIDLIDDIHSNARMLLNIFSNSLQISSLELGQLKLNYSHFNILEMSDSIISVFSTIARDKGLVLQSFFDVENVPIVLKADSVRLSQILINIVSNSVKYTRNGKVIFTCGTVDRSDADFPFKEERISLDIGESEPIEEDNICFLKIECKDTGIGIAPDQLEKLFEPFHIVEEKTVKQNMEFDRYYTQSVVNTNNSFNDRHGLGLSISHKLIQLMRGKIIVKSKVNEGTTITLYIPTIKIPQEESKQYSECIHNKIKELETSDVREVLILDDDDGVKDVLHKYCAFVFKKPIRELSTEKDAIDFFNSTTNLNNCLILYNSNKFSSPFSMNINAKENIIIQLCSRSTTSNLNSNTLYLPFKFEKFINILYNNIVVKNKENDKSFHIDKVANGAKRALVVDDNDVNRKVLQKLMTLLGFEVETAADGLEAFEMVKKTSRPYDIILMDLLMPVLCGKESCKLMRDLKCSAKIIAVTANIWESMDTIQQAGFDSVLRKPVMLNDLRKELSKYLN</sequence>
<keyword evidence="1 2" id="KW-0597">Phosphoprotein</keyword>
<protein>
    <submittedName>
        <fullName evidence="7">Histidine kinase</fullName>
    </submittedName>
</protein>
<dbReference type="Pfam" id="PF00512">
    <property type="entry name" value="HisKA"/>
    <property type="match status" value="1"/>
</dbReference>
<dbReference type="PROSITE" id="PS50110">
    <property type="entry name" value="RESPONSE_REGULATORY"/>
    <property type="match status" value="1"/>
</dbReference>
<dbReference type="EMBL" id="GG738890">
    <property type="protein sequence ID" value="EFC40734.1"/>
    <property type="molecule type" value="Genomic_DNA"/>
</dbReference>
<evidence type="ECO:0000313" key="8">
    <source>
        <dbReference type="Proteomes" id="UP000006671"/>
    </source>
</evidence>
<dbReference type="InterPro" id="IPR004358">
    <property type="entry name" value="Sig_transdc_His_kin-like_C"/>
</dbReference>
<keyword evidence="7" id="KW-0808">Transferase</keyword>
<dbReference type="RefSeq" id="XP_002673478.1">
    <property type="nucleotide sequence ID" value="XM_002673432.1"/>
</dbReference>
<accession>D2VR23</accession>
<dbReference type="KEGG" id="ngr:NAEGRDRAFT_80928"/>
<dbReference type="eggNOG" id="KOG0519">
    <property type="taxonomic scope" value="Eukaryota"/>
</dbReference>
<dbReference type="CDD" id="cd00082">
    <property type="entry name" value="HisKA"/>
    <property type="match status" value="1"/>
</dbReference>
<name>D2VR23_NAEGR</name>
<feature type="domain" description="Response regulatory" evidence="6">
    <location>
        <begin position="842"/>
        <end position="957"/>
    </location>
</feature>
<dbReference type="STRING" id="5762.D2VR23"/>
<keyword evidence="4" id="KW-0472">Membrane</keyword>
<dbReference type="Pfam" id="PF00072">
    <property type="entry name" value="Response_reg"/>
    <property type="match status" value="1"/>
</dbReference>
<dbReference type="PROSITE" id="PS50109">
    <property type="entry name" value="HIS_KIN"/>
    <property type="match status" value="1"/>
</dbReference>
<dbReference type="InterPro" id="IPR001789">
    <property type="entry name" value="Sig_transdc_resp-reg_receiver"/>
</dbReference>
<evidence type="ECO:0000256" key="2">
    <source>
        <dbReference type="PROSITE-ProRule" id="PRU00169"/>
    </source>
</evidence>
<dbReference type="InterPro" id="IPR036890">
    <property type="entry name" value="HATPase_C_sf"/>
</dbReference>
<dbReference type="Proteomes" id="UP000006671">
    <property type="component" value="Unassembled WGS sequence"/>
</dbReference>
<evidence type="ECO:0000259" key="5">
    <source>
        <dbReference type="PROSITE" id="PS50109"/>
    </source>
</evidence>
<proteinExistence type="predicted"/>
<organism evidence="8">
    <name type="scientific">Naegleria gruberi</name>
    <name type="common">Amoeba</name>
    <dbReference type="NCBI Taxonomy" id="5762"/>
    <lineage>
        <taxon>Eukaryota</taxon>
        <taxon>Discoba</taxon>
        <taxon>Heterolobosea</taxon>
        <taxon>Tetramitia</taxon>
        <taxon>Eutetramitia</taxon>
        <taxon>Vahlkampfiidae</taxon>
        <taxon>Naegleria</taxon>
    </lineage>
</organism>
<keyword evidence="4" id="KW-0812">Transmembrane</keyword>
<feature type="modified residue" description="4-aspartylphosphate" evidence="2">
    <location>
        <position position="893"/>
    </location>
</feature>
<dbReference type="PRINTS" id="PR00344">
    <property type="entry name" value="BCTRLSENSOR"/>
</dbReference>
<dbReference type="SUPFAM" id="SSF52172">
    <property type="entry name" value="CheY-like"/>
    <property type="match status" value="1"/>
</dbReference>
<dbReference type="GO" id="GO:0000155">
    <property type="term" value="F:phosphorelay sensor kinase activity"/>
    <property type="evidence" value="ECO:0007669"/>
    <property type="project" value="InterPro"/>
</dbReference>
<dbReference type="Gene3D" id="3.40.50.2300">
    <property type="match status" value="1"/>
</dbReference>
<dbReference type="PANTHER" id="PTHR43719">
    <property type="entry name" value="TWO-COMPONENT HISTIDINE KINASE"/>
    <property type="match status" value="1"/>
</dbReference>
<dbReference type="GeneID" id="8864595"/>
<reference evidence="7 8" key="1">
    <citation type="journal article" date="2010" name="Cell">
        <title>The genome of Naegleria gruberi illuminates early eukaryotic versatility.</title>
        <authorList>
            <person name="Fritz-Laylin L.K."/>
            <person name="Prochnik S.E."/>
            <person name="Ginger M.L."/>
            <person name="Dacks J.B."/>
            <person name="Carpenter M.L."/>
            <person name="Field M.C."/>
            <person name="Kuo A."/>
            <person name="Paredez A."/>
            <person name="Chapman J."/>
            <person name="Pham J."/>
            <person name="Shu S."/>
            <person name="Neupane R."/>
            <person name="Cipriano M."/>
            <person name="Mancuso J."/>
            <person name="Tu H."/>
            <person name="Salamov A."/>
            <person name="Lindquist E."/>
            <person name="Shapiro H."/>
            <person name="Lucas S."/>
            <person name="Grigoriev I.V."/>
            <person name="Cande W.Z."/>
            <person name="Fulton C."/>
            <person name="Rokhsar D.S."/>
            <person name="Dawson S.C."/>
        </authorList>
    </citation>
    <scope>NUCLEOTIDE SEQUENCE [LARGE SCALE GENOMIC DNA]</scope>
    <source>
        <strain evidence="7 8">NEG-M</strain>
    </source>
</reference>
<evidence type="ECO:0000313" key="7">
    <source>
        <dbReference type="EMBL" id="EFC40734.1"/>
    </source>
</evidence>
<evidence type="ECO:0000256" key="4">
    <source>
        <dbReference type="SAM" id="Phobius"/>
    </source>
</evidence>
<dbReference type="InterPro" id="IPR005467">
    <property type="entry name" value="His_kinase_dom"/>
</dbReference>
<dbReference type="InterPro" id="IPR050956">
    <property type="entry name" value="2C_system_His_kinase"/>
</dbReference>
<feature type="compositionally biased region" description="Polar residues" evidence="3">
    <location>
        <begin position="70"/>
        <end position="83"/>
    </location>
</feature>
<evidence type="ECO:0000259" key="6">
    <source>
        <dbReference type="PROSITE" id="PS50110"/>
    </source>
</evidence>
<gene>
    <name evidence="7" type="ORF">NAEGRDRAFT_80928</name>
</gene>
<dbReference type="CDD" id="cd17546">
    <property type="entry name" value="REC_hyHK_CKI1_RcsC-like"/>
    <property type="match status" value="1"/>
</dbReference>
<dbReference type="InParanoid" id="D2VR23"/>
<feature type="transmembrane region" description="Helical" evidence="4">
    <location>
        <begin position="180"/>
        <end position="199"/>
    </location>
</feature>
<keyword evidence="4" id="KW-1133">Transmembrane helix</keyword>
<evidence type="ECO:0000256" key="1">
    <source>
        <dbReference type="ARBA" id="ARBA00022553"/>
    </source>
</evidence>
<dbReference type="InterPro" id="IPR003661">
    <property type="entry name" value="HisK_dim/P_dom"/>
</dbReference>
<feature type="compositionally biased region" description="Low complexity" evidence="3">
    <location>
        <begin position="55"/>
        <end position="69"/>
    </location>
</feature>
<dbReference type="SUPFAM" id="SSF55874">
    <property type="entry name" value="ATPase domain of HSP90 chaperone/DNA topoisomerase II/histidine kinase"/>
    <property type="match status" value="1"/>
</dbReference>
<dbReference type="Gene3D" id="1.10.287.130">
    <property type="match status" value="1"/>
</dbReference>
<feature type="domain" description="Histidine kinase" evidence="5">
    <location>
        <begin position="396"/>
        <end position="687"/>
    </location>
</feature>
<dbReference type="OrthoDB" id="60033at2759"/>
<feature type="compositionally biased region" description="Basic and acidic residues" evidence="3">
    <location>
        <begin position="113"/>
        <end position="128"/>
    </location>
</feature>
<feature type="region of interest" description="Disordered" evidence="3">
    <location>
        <begin position="55"/>
        <end position="128"/>
    </location>
</feature>
<dbReference type="SUPFAM" id="SSF47384">
    <property type="entry name" value="Homodimeric domain of signal transducing histidine kinase"/>
    <property type="match status" value="1"/>
</dbReference>
<dbReference type="InterPro" id="IPR036097">
    <property type="entry name" value="HisK_dim/P_sf"/>
</dbReference>
<dbReference type="Gene3D" id="3.30.565.10">
    <property type="entry name" value="Histidine kinase-like ATPase, C-terminal domain"/>
    <property type="match status" value="1"/>
</dbReference>
<evidence type="ECO:0000256" key="3">
    <source>
        <dbReference type="SAM" id="MobiDB-lite"/>
    </source>
</evidence>
<dbReference type="InterPro" id="IPR011006">
    <property type="entry name" value="CheY-like_superfamily"/>
</dbReference>
<keyword evidence="7" id="KW-0418">Kinase</keyword>
<dbReference type="AlphaFoldDB" id="D2VR23"/>
<feature type="transmembrane region" description="Helical" evidence="4">
    <location>
        <begin position="289"/>
        <end position="310"/>
    </location>
</feature>